<reference evidence="2" key="1">
    <citation type="submission" date="2022-11" db="EMBL/GenBank/DDBJ databases">
        <title>Lacinutrix neustonica HL-RS19T sp. nov., isolated from the surface microlayer sample of brackish Lake Shihwa.</title>
        <authorList>
            <person name="Choi J.Y."/>
            <person name="Hwang C.Y."/>
        </authorList>
    </citation>
    <scope>NUCLEOTIDE SEQUENCE</scope>
    <source>
        <strain evidence="2">HL-RS19</strain>
    </source>
</reference>
<accession>A0A9E8MWB0</accession>
<dbReference type="KEGG" id="lnu:N7U66_15720"/>
<evidence type="ECO:0008006" key="4">
    <source>
        <dbReference type="Google" id="ProtNLM"/>
    </source>
</evidence>
<proteinExistence type="predicted"/>
<sequence>MKFTKKAIATFSIIALIFTSCSKDETVETDVTQKETSELKLSAEIDTASDAIDDVMIEVYENQEGDETGKMPNVNRPNFLPDCVTITAVIEQGFREITVDFGAEGCLINGNNLKGKVIMSYDREASDREVLITYTLEDFYINAKHILGSKTILKQLENENGNPQFAHTLDLTVIWPSGAQASRQGLKVREWVEGFGSGVFSDNVFKITGNWTSTFVNGNSHSYEVVIPLRRQMSCYYVVSGSIAVSRNNFSGVFDYGTGDCDNSATFTFNSGDVIDIVLN</sequence>
<keyword evidence="1" id="KW-0732">Signal</keyword>
<dbReference type="PROSITE" id="PS51257">
    <property type="entry name" value="PROKAR_LIPOPROTEIN"/>
    <property type="match status" value="1"/>
</dbReference>
<dbReference type="Proteomes" id="UP001164705">
    <property type="component" value="Chromosome"/>
</dbReference>
<evidence type="ECO:0000256" key="1">
    <source>
        <dbReference type="SAM" id="SignalP"/>
    </source>
</evidence>
<feature type="chain" id="PRO_5039439667" description="Lipoprotein" evidence="1">
    <location>
        <begin position="23"/>
        <end position="280"/>
    </location>
</feature>
<name>A0A9E8MWB0_9FLAO</name>
<evidence type="ECO:0000313" key="3">
    <source>
        <dbReference type="Proteomes" id="UP001164705"/>
    </source>
</evidence>
<organism evidence="2 3">
    <name type="scientific">Lacinutrix neustonica</name>
    <dbReference type="NCBI Taxonomy" id="2980107"/>
    <lineage>
        <taxon>Bacteria</taxon>
        <taxon>Pseudomonadati</taxon>
        <taxon>Bacteroidota</taxon>
        <taxon>Flavobacteriia</taxon>
        <taxon>Flavobacteriales</taxon>
        <taxon>Flavobacteriaceae</taxon>
        <taxon>Lacinutrix</taxon>
    </lineage>
</organism>
<evidence type="ECO:0000313" key="2">
    <source>
        <dbReference type="EMBL" id="WAC01454.1"/>
    </source>
</evidence>
<protein>
    <recommendedName>
        <fullName evidence="4">Lipoprotein</fullName>
    </recommendedName>
</protein>
<feature type="signal peptide" evidence="1">
    <location>
        <begin position="1"/>
        <end position="22"/>
    </location>
</feature>
<dbReference type="EMBL" id="CP113088">
    <property type="protein sequence ID" value="WAC01454.1"/>
    <property type="molecule type" value="Genomic_DNA"/>
</dbReference>
<keyword evidence="3" id="KW-1185">Reference proteome</keyword>
<dbReference type="AlphaFoldDB" id="A0A9E8MWB0"/>
<gene>
    <name evidence="2" type="ORF">N7U66_15720</name>
</gene>